<sequence>MSKRLESDLDTSFMDGLIGYNLRRAYLVIARDFAQSLAGVDLGPVQFTILTLIDANPGCTQNIIAKAISIKRTNFVALLDGLEAQGLAERRPSPTDRRSHALYLTHAGQTMLADLKPRIIAHEQKFAAIMSSAEADLLRDLLVRLRRVGADSADETEI</sequence>
<gene>
    <name evidence="2" type="ORF">VZ95_03445</name>
</gene>
<dbReference type="Proteomes" id="UP000033774">
    <property type="component" value="Unassembled WGS sequence"/>
</dbReference>
<evidence type="ECO:0000313" key="2">
    <source>
        <dbReference type="EMBL" id="KJV10663.1"/>
    </source>
</evidence>
<organism evidence="2 3">
    <name type="scientific">Elstera litoralis</name>
    <dbReference type="NCBI Taxonomy" id="552518"/>
    <lineage>
        <taxon>Bacteria</taxon>
        <taxon>Pseudomonadati</taxon>
        <taxon>Pseudomonadota</taxon>
        <taxon>Alphaproteobacteria</taxon>
        <taxon>Rhodospirillales</taxon>
        <taxon>Rhodospirillaceae</taxon>
        <taxon>Elstera</taxon>
    </lineage>
</organism>
<dbReference type="PANTHER" id="PTHR33164">
    <property type="entry name" value="TRANSCRIPTIONAL REGULATOR, MARR FAMILY"/>
    <property type="match status" value="1"/>
</dbReference>
<dbReference type="PRINTS" id="PR00598">
    <property type="entry name" value="HTHMARR"/>
</dbReference>
<dbReference type="InterPro" id="IPR000835">
    <property type="entry name" value="HTH_MarR-typ"/>
</dbReference>
<protein>
    <recommendedName>
        <fullName evidence="1">HTH marR-type domain-containing protein</fullName>
    </recommendedName>
</protein>
<dbReference type="GO" id="GO:0006950">
    <property type="term" value="P:response to stress"/>
    <property type="evidence" value="ECO:0007669"/>
    <property type="project" value="TreeGrafter"/>
</dbReference>
<dbReference type="EMBL" id="LAJY01000063">
    <property type="protein sequence ID" value="KJV10663.1"/>
    <property type="molecule type" value="Genomic_DNA"/>
</dbReference>
<dbReference type="SUPFAM" id="SSF46785">
    <property type="entry name" value="Winged helix' DNA-binding domain"/>
    <property type="match status" value="1"/>
</dbReference>
<proteinExistence type="predicted"/>
<keyword evidence="3" id="KW-1185">Reference proteome</keyword>
<dbReference type="InterPro" id="IPR036390">
    <property type="entry name" value="WH_DNA-bd_sf"/>
</dbReference>
<accession>A0A0F3IVU9</accession>
<comment type="caution">
    <text evidence="2">The sequence shown here is derived from an EMBL/GenBank/DDBJ whole genome shotgun (WGS) entry which is preliminary data.</text>
</comment>
<evidence type="ECO:0000259" key="1">
    <source>
        <dbReference type="PROSITE" id="PS50995"/>
    </source>
</evidence>
<dbReference type="PROSITE" id="PS50995">
    <property type="entry name" value="HTH_MARR_2"/>
    <property type="match status" value="1"/>
</dbReference>
<name>A0A0F3IVU9_9PROT</name>
<dbReference type="SMART" id="SM00347">
    <property type="entry name" value="HTH_MARR"/>
    <property type="match status" value="1"/>
</dbReference>
<dbReference type="PANTHER" id="PTHR33164:SF89">
    <property type="entry name" value="MARR FAMILY REGULATORY PROTEIN"/>
    <property type="match status" value="1"/>
</dbReference>
<dbReference type="OrthoDB" id="7359569at2"/>
<dbReference type="Gene3D" id="1.10.10.10">
    <property type="entry name" value="Winged helix-like DNA-binding domain superfamily/Winged helix DNA-binding domain"/>
    <property type="match status" value="1"/>
</dbReference>
<dbReference type="AlphaFoldDB" id="A0A0F3IVU9"/>
<dbReference type="InterPro" id="IPR039422">
    <property type="entry name" value="MarR/SlyA-like"/>
</dbReference>
<dbReference type="GO" id="GO:0003700">
    <property type="term" value="F:DNA-binding transcription factor activity"/>
    <property type="evidence" value="ECO:0007669"/>
    <property type="project" value="InterPro"/>
</dbReference>
<reference evidence="2 3" key="1">
    <citation type="submission" date="2015-03" db="EMBL/GenBank/DDBJ databases">
        <title>Draft genome sequence of Elstera litoralis.</title>
        <authorList>
            <person name="Rahalkar M.C."/>
            <person name="Dhakephalkar P.K."/>
            <person name="Pore S.D."/>
            <person name="Arora P."/>
            <person name="Kapse N.G."/>
            <person name="Pandit P.S."/>
        </authorList>
    </citation>
    <scope>NUCLEOTIDE SEQUENCE [LARGE SCALE GENOMIC DNA]</scope>
    <source>
        <strain evidence="2 3">Dia-1</strain>
    </source>
</reference>
<feature type="domain" description="HTH marR-type" evidence="1">
    <location>
        <begin position="15"/>
        <end position="147"/>
    </location>
</feature>
<dbReference type="Pfam" id="PF12802">
    <property type="entry name" value="MarR_2"/>
    <property type="match status" value="1"/>
</dbReference>
<evidence type="ECO:0000313" key="3">
    <source>
        <dbReference type="Proteomes" id="UP000033774"/>
    </source>
</evidence>
<dbReference type="InterPro" id="IPR036388">
    <property type="entry name" value="WH-like_DNA-bd_sf"/>
</dbReference>